<dbReference type="Pfam" id="PF02727">
    <property type="entry name" value="Cu_amine_oxidN2"/>
    <property type="match status" value="1"/>
</dbReference>
<dbReference type="FunFam" id="2.70.98.20:FF:000004">
    <property type="entry name" value="Amine oxidase"/>
    <property type="match status" value="1"/>
</dbReference>
<feature type="domain" description="Copper amine oxidase catalytic" evidence="11">
    <location>
        <begin position="247"/>
        <end position="657"/>
    </location>
</feature>
<evidence type="ECO:0000256" key="5">
    <source>
        <dbReference type="ARBA" id="ARBA00023008"/>
    </source>
</evidence>
<dbReference type="InterPro" id="IPR000269">
    <property type="entry name" value="Cu_amine_oxidase"/>
</dbReference>
<dbReference type="GO" id="GO:0005507">
    <property type="term" value="F:copper ion binding"/>
    <property type="evidence" value="ECO:0007669"/>
    <property type="project" value="InterPro"/>
</dbReference>
<evidence type="ECO:0000259" key="11">
    <source>
        <dbReference type="Pfam" id="PF01179"/>
    </source>
</evidence>
<feature type="modified residue" description="2',4',5'-topaquinone" evidence="8">
    <location>
        <position position="412"/>
    </location>
</feature>
<feature type="signal peptide" evidence="10">
    <location>
        <begin position="1"/>
        <end position="21"/>
    </location>
</feature>
<comment type="cofactor">
    <cofactor evidence="9">
        <name>Cu cation</name>
        <dbReference type="ChEBI" id="CHEBI:23378"/>
    </cofactor>
    <text evidence="9">Contains 1 topaquinone per subunit.</text>
</comment>
<dbReference type="PANTHER" id="PTHR10638:SF40">
    <property type="entry name" value="PRIMARY AMINE OXIDASE 1"/>
    <property type="match status" value="1"/>
</dbReference>
<dbReference type="SUPFAM" id="SSF49998">
    <property type="entry name" value="Amine oxidase catalytic domain"/>
    <property type="match status" value="1"/>
</dbReference>
<dbReference type="AlphaFoldDB" id="A0AAV7F8U0"/>
<dbReference type="InterPro" id="IPR016182">
    <property type="entry name" value="Cu_amine_oxidase_N-reg"/>
</dbReference>
<sequence length="673" mass="75522">MAAALLALSLFFVQYCILISGGPHPLDPLTVSEINHLKRIIDSSAGSNFSYNYVELVEPDKETVLRWLSSTTEDDASGRTSSKSLPPRRARVITRLNTTTTTRQVIVNLNAGRISKESTVHGHGYPVHTSEELQRAADLPFGDARFKDSVRRRGLRLDEVACLPLSVGWFGEKRSKRIVRDICCYRNGTVNIYARPIEGISLLIDLDTMKVMDYVDRFQAMPLPGAEGTDYRGVKSDAPRKPKPIGLVQPDGPSFLIDGHTIEWVNWVLHARFDARAGLVISTASVYDPEKGKYRRVLYQGHASETFVPYMDPSLDWGYRTFLDLGDFGFGKWAYSLQPNVDCPPAAAYMDGTLVGADGRPVVVPNVLCVFERYAGDVSWRHTELLIPNRVIREVRPEVTLVIRMVASVGNYDYIQDWEFKQSGSIKVGVSLTGIMEMKGVPFTTTEQIREEVYGTLVAPNTVAVNHDHFISYYLDVDIDGEHNSFVKAKMETARAEGESGRRSFWRVVRETAKREGDARMRLGSEAADLVVVNPNKKTERGNPVGYRLLTAPSATSLLSDDDYPQIRAGFCKYHVWVSPYEASERWAAGEFTDMSHGDDGLPIWTRKNRSIENKDIVLWHTVGFHHIPYQEDFPVMPSLHGGFELRPSNFFESNPLLHLEPSKLVRGCKAAT</sequence>
<dbReference type="Pfam" id="PF02728">
    <property type="entry name" value="Cu_amine_oxidN3"/>
    <property type="match status" value="1"/>
</dbReference>
<evidence type="ECO:0000313" key="15">
    <source>
        <dbReference type="Proteomes" id="UP000825729"/>
    </source>
</evidence>
<dbReference type="PROSITE" id="PS01165">
    <property type="entry name" value="COPPER_AMINE_OXID_2"/>
    <property type="match status" value="1"/>
</dbReference>
<gene>
    <name evidence="14" type="ORF">H6P81_000940</name>
</gene>
<comment type="PTM">
    <text evidence="8 9">Topaquinone (TPQ) is generated by copper-dependent autoxidation of a specific tyrosyl residue.</text>
</comment>
<dbReference type="InterPro" id="IPR015798">
    <property type="entry name" value="Cu_amine_oxidase_C"/>
</dbReference>
<dbReference type="PANTHER" id="PTHR10638">
    <property type="entry name" value="COPPER AMINE OXIDASE"/>
    <property type="match status" value="1"/>
</dbReference>
<keyword evidence="10" id="KW-0732">Signal</keyword>
<evidence type="ECO:0000256" key="3">
    <source>
        <dbReference type="ARBA" id="ARBA00022772"/>
    </source>
</evidence>
<dbReference type="InterPro" id="IPR015800">
    <property type="entry name" value="Cu_amine_oxidase_N2"/>
</dbReference>
<dbReference type="Gene3D" id="3.10.450.40">
    <property type="match status" value="2"/>
</dbReference>
<proteinExistence type="inferred from homology"/>
<keyword evidence="5 9" id="KW-0186">Copper</keyword>
<reference evidence="14 15" key="1">
    <citation type="submission" date="2021-07" db="EMBL/GenBank/DDBJ databases">
        <title>The Aristolochia fimbriata genome: insights into angiosperm evolution, floral development and chemical biosynthesis.</title>
        <authorList>
            <person name="Jiao Y."/>
        </authorList>
    </citation>
    <scope>NUCLEOTIDE SEQUENCE [LARGE SCALE GENOMIC DNA]</scope>
    <source>
        <strain evidence="14">IBCAS-2021</strain>
        <tissue evidence="14">Leaf</tissue>
    </source>
</reference>
<dbReference type="InterPro" id="IPR049947">
    <property type="entry name" value="Cu_Am_Ox_Cu-bd"/>
</dbReference>
<organism evidence="14 15">
    <name type="scientific">Aristolochia fimbriata</name>
    <name type="common">White veined hardy Dutchman's pipe vine</name>
    <dbReference type="NCBI Taxonomy" id="158543"/>
    <lineage>
        <taxon>Eukaryota</taxon>
        <taxon>Viridiplantae</taxon>
        <taxon>Streptophyta</taxon>
        <taxon>Embryophyta</taxon>
        <taxon>Tracheophyta</taxon>
        <taxon>Spermatophyta</taxon>
        <taxon>Magnoliopsida</taxon>
        <taxon>Magnoliidae</taxon>
        <taxon>Piperales</taxon>
        <taxon>Aristolochiaceae</taxon>
        <taxon>Aristolochia</taxon>
    </lineage>
</organism>
<dbReference type="Proteomes" id="UP000825729">
    <property type="component" value="Unassembled WGS sequence"/>
</dbReference>
<dbReference type="Gene3D" id="2.70.98.20">
    <property type="entry name" value="Copper amine oxidase, catalytic domain"/>
    <property type="match status" value="1"/>
</dbReference>
<comment type="caution">
    <text evidence="14">The sequence shown here is derived from an EMBL/GenBank/DDBJ whole genome shotgun (WGS) entry which is preliminary data.</text>
</comment>
<evidence type="ECO:0000256" key="1">
    <source>
        <dbReference type="ARBA" id="ARBA00007983"/>
    </source>
</evidence>
<feature type="active site" description="Schiff-base intermediate with substrate; via topaquinone" evidence="7">
    <location>
        <position position="412"/>
    </location>
</feature>
<keyword evidence="15" id="KW-1185">Reference proteome</keyword>
<keyword evidence="2 9" id="KW-0479">Metal-binding</keyword>
<dbReference type="InterPro" id="IPR015802">
    <property type="entry name" value="Cu_amine_oxidase_N3"/>
</dbReference>
<feature type="chain" id="PRO_5043563489" description="Amine oxidase" evidence="10">
    <location>
        <begin position="22"/>
        <end position="673"/>
    </location>
</feature>
<dbReference type="EMBL" id="JAINDJ010000002">
    <property type="protein sequence ID" value="KAG9456432.1"/>
    <property type="molecule type" value="Genomic_DNA"/>
</dbReference>
<accession>A0AAV7F8U0</accession>
<evidence type="ECO:0000313" key="14">
    <source>
        <dbReference type="EMBL" id="KAG9456432.1"/>
    </source>
</evidence>
<comment type="similarity">
    <text evidence="1 9">Belongs to the copper/topaquinone oxidase family.</text>
</comment>
<evidence type="ECO:0000256" key="8">
    <source>
        <dbReference type="PIRSR" id="PIRSR600269-51"/>
    </source>
</evidence>
<dbReference type="EC" id="1.4.3.-" evidence="9"/>
<evidence type="ECO:0000256" key="6">
    <source>
        <dbReference type="ARBA" id="ARBA00023157"/>
    </source>
</evidence>
<dbReference type="GO" id="GO:0048038">
    <property type="term" value="F:quinone binding"/>
    <property type="evidence" value="ECO:0007669"/>
    <property type="project" value="InterPro"/>
</dbReference>
<dbReference type="SUPFAM" id="SSF54416">
    <property type="entry name" value="Amine oxidase N-terminal region"/>
    <property type="match status" value="2"/>
</dbReference>
<dbReference type="InterPro" id="IPR049948">
    <property type="entry name" value="Cu_Am_ox_TPQ-bd"/>
</dbReference>
<evidence type="ECO:0000259" key="13">
    <source>
        <dbReference type="Pfam" id="PF02728"/>
    </source>
</evidence>
<evidence type="ECO:0000259" key="12">
    <source>
        <dbReference type="Pfam" id="PF02727"/>
    </source>
</evidence>
<keyword evidence="6" id="KW-1015">Disulfide bond</keyword>
<evidence type="ECO:0000256" key="4">
    <source>
        <dbReference type="ARBA" id="ARBA00023002"/>
    </source>
</evidence>
<evidence type="ECO:0000256" key="7">
    <source>
        <dbReference type="PIRSR" id="PIRSR600269-50"/>
    </source>
</evidence>
<evidence type="ECO:0000256" key="10">
    <source>
        <dbReference type="SAM" id="SignalP"/>
    </source>
</evidence>
<protein>
    <recommendedName>
        <fullName evidence="9">Amine oxidase</fullName>
        <ecNumber evidence="9">1.4.3.-</ecNumber>
    </recommendedName>
</protein>
<name>A0AAV7F8U0_ARIFI</name>
<feature type="domain" description="Copper amine oxidase N2-terminal" evidence="12">
    <location>
        <begin position="24"/>
        <end position="118"/>
    </location>
</feature>
<dbReference type="Pfam" id="PF01179">
    <property type="entry name" value="Cu_amine_oxid"/>
    <property type="match status" value="1"/>
</dbReference>
<dbReference type="InterPro" id="IPR036460">
    <property type="entry name" value="Cu_amine_oxidase_C_sf"/>
</dbReference>
<keyword evidence="3 7" id="KW-0801">TPQ</keyword>
<evidence type="ECO:0000256" key="9">
    <source>
        <dbReference type="RuleBase" id="RU000672"/>
    </source>
</evidence>
<dbReference type="GO" id="GO:0009308">
    <property type="term" value="P:amine metabolic process"/>
    <property type="evidence" value="ECO:0007669"/>
    <property type="project" value="UniProtKB-UniRule"/>
</dbReference>
<keyword evidence="4 9" id="KW-0560">Oxidoreductase</keyword>
<evidence type="ECO:0000256" key="2">
    <source>
        <dbReference type="ARBA" id="ARBA00022723"/>
    </source>
</evidence>
<feature type="active site" description="Proton acceptor" evidence="7">
    <location>
        <position position="324"/>
    </location>
</feature>
<feature type="domain" description="Copper amine oxidase N3-terminal" evidence="13">
    <location>
        <begin position="127"/>
        <end position="224"/>
    </location>
</feature>
<dbReference type="PROSITE" id="PS01164">
    <property type="entry name" value="COPPER_AMINE_OXID_1"/>
    <property type="match status" value="1"/>
</dbReference>
<dbReference type="GO" id="GO:0008131">
    <property type="term" value="F:primary methylamine oxidase activity"/>
    <property type="evidence" value="ECO:0007669"/>
    <property type="project" value="InterPro"/>
</dbReference>